<proteinExistence type="predicted"/>
<dbReference type="EMBL" id="UOFG01000203">
    <property type="protein sequence ID" value="VAW63530.1"/>
    <property type="molecule type" value="Genomic_DNA"/>
</dbReference>
<evidence type="ECO:0000313" key="1">
    <source>
        <dbReference type="EMBL" id="VAW63530.1"/>
    </source>
</evidence>
<dbReference type="InterPro" id="IPR011050">
    <property type="entry name" value="Pectin_lyase_fold/virulence"/>
</dbReference>
<gene>
    <name evidence="1" type="ORF">MNBD_GAMMA11-3186</name>
</gene>
<accession>A0A3B0XG01</accession>
<feature type="non-terminal residue" evidence="1">
    <location>
        <position position="376"/>
    </location>
</feature>
<organism evidence="1">
    <name type="scientific">hydrothermal vent metagenome</name>
    <dbReference type="NCBI Taxonomy" id="652676"/>
    <lineage>
        <taxon>unclassified sequences</taxon>
        <taxon>metagenomes</taxon>
        <taxon>ecological metagenomes</taxon>
    </lineage>
</organism>
<protein>
    <submittedName>
        <fullName evidence="1">Uncharacterized protein</fullName>
    </submittedName>
</protein>
<name>A0A3B0XG01_9ZZZZ</name>
<dbReference type="SUPFAM" id="SSF51126">
    <property type="entry name" value="Pectin lyase-like"/>
    <property type="match status" value="1"/>
</dbReference>
<reference evidence="1" key="1">
    <citation type="submission" date="2018-06" db="EMBL/GenBank/DDBJ databases">
        <authorList>
            <person name="Zhirakovskaya E."/>
        </authorList>
    </citation>
    <scope>NUCLEOTIDE SEQUENCE</scope>
</reference>
<sequence length="376" mass="38886">MYKSASGIPAVLLALSIAPAIVQAQINPTASQVMLRTDCGALDDCFSTMSEVTDWISTTRQPSAEAPLLVDIGPGTFGKYVCSNSGWTTLRGSGVNTTKISASNSAISVQNCVDLTFQNLTVTSSGTGSTVFWAGGGNSTWSDVEVQVNGVNSQTWAWSDRCAADTPLAVHYWFGSKIVATSGFYNTSFNSTCGDTWFYGGEITAVSGTPTAAVNNLLNDTVKLSGNAILRVFGSAIRNFSLPNNTVNFGHPMRGVDLAGSASFHMHGGIISMDGSNAVGGSKDVIAINAPAGTTAHVVDTAFTVKPLPGGNAIRLSGPGVKSPYQWSNSDQPPAVASQHGADMFIETDCSPGGDCEGAGTETHLMISNDACNTAG</sequence>
<dbReference type="AlphaFoldDB" id="A0A3B0XG01"/>